<dbReference type="Proteomes" id="UP001501153">
    <property type="component" value="Unassembled WGS sequence"/>
</dbReference>
<dbReference type="Pfam" id="PF12388">
    <property type="entry name" value="Peptidase_M57"/>
    <property type="match status" value="1"/>
</dbReference>
<dbReference type="Gene3D" id="3.40.390.10">
    <property type="entry name" value="Collagenase (Catalytic Domain)"/>
    <property type="match status" value="1"/>
</dbReference>
<dbReference type="InterPro" id="IPR024653">
    <property type="entry name" value="Peptidase_M10/M27/M57"/>
</dbReference>
<name>A0ABP8ILH5_9BACT</name>
<accession>A0ABP8ILH5</accession>
<dbReference type="EMBL" id="BAABGZ010000064">
    <property type="protein sequence ID" value="GAA4362266.1"/>
    <property type="molecule type" value="Genomic_DNA"/>
</dbReference>
<evidence type="ECO:0008006" key="3">
    <source>
        <dbReference type="Google" id="ProtNLM"/>
    </source>
</evidence>
<protein>
    <recommendedName>
        <fullName evidence="3">Protease</fullName>
    </recommendedName>
</protein>
<gene>
    <name evidence="1" type="ORF">GCM10023185_30060</name>
</gene>
<comment type="caution">
    <text evidence="1">The sequence shown here is derived from an EMBL/GenBank/DDBJ whole genome shotgun (WGS) entry which is preliminary data.</text>
</comment>
<dbReference type="InterPro" id="IPR024079">
    <property type="entry name" value="MetalloPept_cat_dom_sf"/>
</dbReference>
<evidence type="ECO:0000313" key="1">
    <source>
        <dbReference type="EMBL" id="GAA4362266.1"/>
    </source>
</evidence>
<keyword evidence="2" id="KW-1185">Reference proteome</keyword>
<organism evidence="1 2">
    <name type="scientific">Hymenobacter saemangeumensis</name>
    <dbReference type="NCBI Taxonomy" id="1084522"/>
    <lineage>
        <taxon>Bacteria</taxon>
        <taxon>Pseudomonadati</taxon>
        <taxon>Bacteroidota</taxon>
        <taxon>Cytophagia</taxon>
        <taxon>Cytophagales</taxon>
        <taxon>Hymenobacteraceae</taxon>
        <taxon>Hymenobacter</taxon>
    </lineage>
</organism>
<sequence length="236" mass="25637">MEPSTPEPISDAVRAQIKALGYSTVDLRRTEGGYVVENDIFLTPEDLMAAPDGIKLRVGEEEHYRTNALVTGLPRQITISMDVANFPASYQRGLDEAVRRYNAENLRVTFRRVTSGGMIKVYKWSETGAVASFPSWGNPGGVIKINPASLGNINSVNYAATVIAHEIGHCIGFRHTDYATRQSCGSGPGERGGWEGALHIPGTPTGSDAKSWMLACMDGGDRPFTGNDKIALRQMY</sequence>
<proteinExistence type="predicted"/>
<reference evidence="2" key="1">
    <citation type="journal article" date="2019" name="Int. J. Syst. Evol. Microbiol.">
        <title>The Global Catalogue of Microorganisms (GCM) 10K type strain sequencing project: providing services to taxonomists for standard genome sequencing and annotation.</title>
        <authorList>
            <consortium name="The Broad Institute Genomics Platform"/>
            <consortium name="The Broad Institute Genome Sequencing Center for Infectious Disease"/>
            <person name="Wu L."/>
            <person name="Ma J."/>
        </authorList>
    </citation>
    <scope>NUCLEOTIDE SEQUENCE [LARGE SCALE GENOMIC DNA]</scope>
    <source>
        <strain evidence="2">JCM 17923</strain>
    </source>
</reference>
<dbReference type="SUPFAM" id="SSF55486">
    <property type="entry name" value="Metalloproteases ('zincins'), catalytic domain"/>
    <property type="match status" value="1"/>
</dbReference>
<evidence type="ECO:0000313" key="2">
    <source>
        <dbReference type="Proteomes" id="UP001501153"/>
    </source>
</evidence>